<evidence type="ECO:0000313" key="2">
    <source>
        <dbReference type="EMBL" id="PRX17672.1"/>
    </source>
</evidence>
<comment type="caution">
    <text evidence="2">The sequence shown here is derived from an EMBL/GenBank/DDBJ whole genome shotgun (WGS) entry which is preliminary data.</text>
</comment>
<dbReference type="CDD" id="cd00077">
    <property type="entry name" value="HDc"/>
    <property type="match status" value="1"/>
</dbReference>
<dbReference type="Proteomes" id="UP000239415">
    <property type="component" value="Unassembled WGS sequence"/>
</dbReference>
<feature type="domain" description="HD/PDEase" evidence="1">
    <location>
        <begin position="22"/>
        <end position="147"/>
    </location>
</feature>
<dbReference type="InterPro" id="IPR006675">
    <property type="entry name" value="HDIG_dom"/>
</dbReference>
<keyword evidence="3" id="KW-1185">Reference proteome</keyword>
<dbReference type="RefSeq" id="WP_106325049.1">
    <property type="nucleotide sequence ID" value="NZ_BOMO01000157.1"/>
</dbReference>
<evidence type="ECO:0000259" key="1">
    <source>
        <dbReference type="SMART" id="SM00471"/>
    </source>
</evidence>
<dbReference type="EMBL" id="PVMZ01000015">
    <property type="protein sequence ID" value="PRX17672.1"/>
    <property type="molecule type" value="Genomic_DNA"/>
</dbReference>
<dbReference type="OrthoDB" id="1722553at2"/>
<accession>A0A2T0K457</accession>
<name>A0A2T0K457_9ACTN</name>
<dbReference type="InterPro" id="IPR006674">
    <property type="entry name" value="HD_domain"/>
</dbReference>
<proteinExistence type="predicted"/>
<evidence type="ECO:0000313" key="3">
    <source>
        <dbReference type="Proteomes" id="UP000239415"/>
    </source>
</evidence>
<dbReference type="SUPFAM" id="SSF109604">
    <property type="entry name" value="HD-domain/PDEase-like"/>
    <property type="match status" value="1"/>
</dbReference>
<gene>
    <name evidence="2" type="ORF">CLV67_115175</name>
</gene>
<organism evidence="2 3">
    <name type="scientific">Actinoplanes italicus</name>
    <dbReference type="NCBI Taxonomy" id="113567"/>
    <lineage>
        <taxon>Bacteria</taxon>
        <taxon>Bacillati</taxon>
        <taxon>Actinomycetota</taxon>
        <taxon>Actinomycetes</taxon>
        <taxon>Micromonosporales</taxon>
        <taxon>Micromonosporaceae</taxon>
        <taxon>Actinoplanes</taxon>
    </lineage>
</organism>
<protein>
    <recommendedName>
        <fullName evidence="1">HD/PDEase domain-containing protein</fullName>
    </recommendedName>
</protein>
<dbReference type="InterPro" id="IPR003607">
    <property type="entry name" value="HD/PDEase_dom"/>
</dbReference>
<dbReference type="AlphaFoldDB" id="A0A2T0K457"/>
<sequence length="189" mass="20849">MLIPGDDEIRALHERFAPSAEAFELVWTHSVIVCRIAEQVGGGDVDMTLVRAGCLLHDIGVYRLEPGDHYVRHGLLGYELLGEAGLPETLRRFCAHHTGVGITHEDVLRQQLPLPPGDYLAESGEEDLVMYADKFHSKSTPPRFLSAATFSARVARFGDDKVKRFESLVDRFGTPDLAPLAAEFGHAIT</sequence>
<dbReference type="SMART" id="SM00471">
    <property type="entry name" value="HDc"/>
    <property type="match status" value="1"/>
</dbReference>
<dbReference type="Pfam" id="PF01966">
    <property type="entry name" value="HD"/>
    <property type="match status" value="1"/>
</dbReference>
<dbReference type="Gene3D" id="1.10.3210.10">
    <property type="entry name" value="Hypothetical protein af1432"/>
    <property type="match status" value="1"/>
</dbReference>
<dbReference type="NCBIfam" id="TIGR00277">
    <property type="entry name" value="HDIG"/>
    <property type="match status" value="1"/>
</dbReference>
<reference evidence="2 3" key="1">
    <citation type="submission" date="2018-03" db="EMBL/GenBank/DDBJ databases">
        <title>Genomic Encyclopedia of Archaeal and Bacterial Type Strains, Phase II (KMG-II): from individual species to whole genera.</title>
        <authorList>
            <person name="Goeker M."/>
        </authorList>
    </citation>
    <scope>NUCLEOTIDE SEQUENCE [LARGE SCALE GENOMIC DNA]</scope>
    <source>
        <strain evidence="2 3">DSM 43146</strain>
    </source>
</reference>